<name>A0A1T4RWV8_9BACT</name>
<reference evidence="8" key="1">
    <citation type="submission" date="2017-02" db="EMBL/GenBank/DDBJ databases">
        <authorList>
            <person name="Varghese N."/>
            <person name="Submissions S."/>
        </authorList>
    </citation>
    <scope>NUCLEOTIDE SEQUENCE [LARGE SCALE GENOMIC DNA]</scope>
    <source>
        <strain evidence="8">ATCC BAA-34</strain>
    </source>
</reference>
<evidence type="ECO:0000256" key="4">
    <source>
        <dbReference type="ARBA" id="ARBA00023136"/>
    </source>
</evidence>
<evidence type="ECO:0000256" key="2">
    <source>
        <dbReference type="ARBA" id="ARBA00022692"/>
    </source>
</evidence>
<dbReference type="NCBIfam" id="TIGR00815">
    <property type="entry name" value="sulP"/>
    <property type="match status" value="1"/>
</dbReference>
<dbReference type="InterPro" id="IPR001902">
    <property type="entry name" value="SLC26A/SulP_fam"/>
</dbReference>
<evidence type="ECO:0000313" key="7">
    <source>
        <dbReference type="EMBL" id="SKA20453.1"/>
    </source>
</evidence>
<feature type="transmembrane region" description="Helical" evidence="5">
    <location>
        <begin position="91"/>
        <end position="111"/>
    </location>
</feature>
<dbReference type="GO" id="GO:0055085">
    <property type="term" value="P:transmembrane transport"/>
    <property type="evidence" value="ECO:0007669"/>
    <property type="project" value="InterPro"/>
</dbReference>
<feature type="transmembrane region" description="Helical" evidence="5">
    <location>
        <begin position="225"/>
        <end position="250"/>
    </location>
</feature>
<accession>A0A1T4RWV8</accession>
<feature type="transmembrane region" description="Helical" evidence="5">
    <location>
        <begin position="407"/>
        <end position="434"/>
    </location>
</feature>
<dbReference type="InterPro" id="IPR002645">
    <property type="entry name" value="STAS_dom"/>
</dbReference>
<dbReference type="PANTHER" id="PTHR11814">
    <property type="entry name" value="SULFATE TRANSPORTER"/>
    <property type="match status" value="1"/>
</dbReference>
<feature type="transmembrane region" description="Helical" evidence="5">
    <location>
        <begin position="194"/>
        <end position="213"/>
    </location>
</feature>
<proteinExistence type="predicted"/>
<evidence type="ECO:0000313" key="8">
    <source>
        <dbReference type="Proteomes" id="UP000190102"/>
    </source>
</evidence>
<feature type="transmembrane region" description="Helical" evidence="5">
    <location>
        <begin position="346"/>
        <end position="362"/>
    </location>
</feature>
<feature type="transmembrane region" description="Helical" evidence="5">
    <location>
        <begin position="42"/>
        <end position="60"/>
    </location>
</feature>
<gene>
    <name evidence="7" type="ORF">SAMN02745119_03130</name>
</gene>
<dbReference type="PROSITE" id="PS50801">
    <property type="entry name" value="STAS"/>
    <property type="match status" value="1"/>
</dbReference>
<dbReference type="Gene3D" id="3.30.750.24">
    <property type="entry name" value="STAS domain"/>
    <property type="match status" value="1"/>
</dbReference>
<keyword evidence="2 5" id="KW-0812">Transmembrane</keyword>
<feature type="transmembrane region" description="Helical" evidence="5">
    <location>
        <begin position="117"/>
        <end position="142"/>
    </location>
</feature>
<evidence type="ECO:0000256" key="5">
    <source>
        <dbReference type="SAM" id="Phobius"/>
    </source>
</evidence>
<feature type="transmembrane region" description="Helical" evidence="5">
    <location>
        <begin position="270"/>
        <end position="291"/>
    </location>
</feature>
<keyword evidence="8" id="KW-1185">Reference proteome</keyword>
<evidence type="ECO:0000256" key="1">
    <source>
        <dbReference type="ARBA" id="ARBA00004141"/>
    </source>
</evidence>
<evidence type="ECO:0000256" key="3">
    <source>
        <dbReference type="ARBA" id="ARBA00022989"/>
    </source>
</evidence>
<feature type="transmembrane region" description="Helical" evidence="5">
    <location>
        <begin position="154"/>
        <end position="174"/>
    </location>
</feature>
<keyword evidence="3 5" id="KW-1133">Transmembrane helix</keyword>
<dbReference type="InterPro" id="IPR036513">
    <property type="entry name" value="STAS_dom_sf"/>
</dbReference>
<dbReference type="CDD" id="cd07042">
    <property type="entry name" value="STAS_SulP_like_sulfate_transporter"/>
    <property type="match status" value="1"/>
</dbReference>
<dbReference type="OrthoDB" id="9769739at2"/>
<evidence type="ECO:0000259" key="6">
    <source>
        <dbReference type="PROSITE" id="PS50801"/>
    </source>
</evidence>
<dbReference type="AlphaFoldDB" id="A0A1T4RWV8"/>
<feature type="domain" description="STAS" evidence="6">
    <location>
        <begin position="458"/>
        <end position="573"/>
    </location>
</feature>
<dbReference type="GO" id="GO:0016020">
    <property type="term" value="C:membrane"/>
    <property type="evidence" value="ECO:0007669"/>
    <property type="project" value="UniProtKB-SubCell"/>
</dbReference>
<dbReference type="EMBL" id="FUWR01000026">
    <property type="protein sequence ID" value="SKA20453.1"/>
    <property type="molecule type" value="Genomic_DNA"/>
</dbReference>
<dbReference type="STRING" id="115783.SAMN02745119_03130"/>
<comment type="subcellular location">
    <subcellularLocation>
        <location evidence="1">Membrane</location>
        <topology evidence="1">Multi-pass membrane protein</topology>
    </subcellularLocation>
</comment>
<organism evidence="7 8">
    <name type="scientific">Trichlorobacter thiogenes</name>
    <dbReference type="NCBI Taxonomy" id="115783"/>
    <lineage>
        <taxon>Bacteria</taxon>
        <taxon>Pseudomonadati</taxon>
        <taxon>Thermodesulfobacteriota</taxon>
        <taxon>Desulfuromonadia</taxon>
        <taxon>Geobacterales</taxon>
        <taxon>Geobacteraceae</taxon>
        <taxon>Trichlorobacter</taxon>
    </lineage>
</organism>
<feature type="transmembrane region" description="Helical" evidence="5">
    <location>
        <begin position="66"/>
        <end position="84"/>
    </location>
</feature>
<dbReference type="SUPFAM" id="SSF52091">
    <property type="entry name" value="SpoIIaa-like"/>
    <property type="match status" value="1"/>
</dbReference>
<sequence>MQTDRTSPAPLLRHTRTHGLRRWLPCLSAFSHYKGATFLQDLGAGLVLATLLAPVGMGYAEASGLLPIYGLYATIIPLMAYAIFGPSRILVLGPDSALSALIAATVLPLAAGDPHRAAGLAGILAVITGVIAILAGLFKFGFVTDLLSKPIRYGYMNGIALTLLFSQLPKLLGFSVDGSSLFSAAQGLYRGLSAGRLNSTACIIGVCCLIIILSAKRWFPRLPGVLIAVVGATLAVLLLDLAATAHIAVVGALPQGLPGFRVTALSLNEFLTLCSGATAIALVSIADMSVLSRIYATRGNYYVDANQELVALGVANVTTGFLQGFPVSSSSSRTPVAESAGSKTQVTGLVGAACIVLLLLFAPRLLYYLPIAALGAVVISVCTSIIEIKEVRRLYQLSRAEFVLSMVCFLGVAVLGVVQGIFISVGLALAGFIWRAWRPYAAVLGRVDGLKGYHDISRHPEGRRIPGLVLFRWDAPLFFANAEIFREQVLKAATEAPTTTSWLVVAAEPVTDIDITAADMLAELDNELLQAGITLCFAQMKGPVKDRLKSYDLFCKLGQENFFPTIGQAVDHYLQQHQVAWIDWDERVISDASHDAL</sequence>
<dbReference type="RefSeq" id="WP_078791346.1">
    <property type="nucleotide sequence ID" value="NZ_FUWR01000026.1"/>
</dbReference>
<keyword evidence="4 5" id="KW-0472">Membrane</keyword>
<dbReference type="Pfam" id="PF01740">
    <property type="entry name" value="STAS"/>
    <property type="match status" value="1"/>
</dbReference>
<dbReference type="Pfam" id="PF00916">
    <property type="entry name" value="Sulfate_transp"/>
    <property type="match status" value="1"/>
</dbReference>
<feature type="transmembrane region" description="Helical" evidence="5">
    <location>
        <begin position="368"/>
        <end position="386"/>
    </location>
</feature>
<dbReference type="InterPro" id="IPR011547">
    <property type="entry name" value="SLC26A/SulP_dom"/>
</dbReference>
<protein>
    <submittedName>
        <fullName evidence="7">High affinity sulphate transporter 1</fullName>
    </submittedName>
</protein>
<dbReference type="Proteomes" id="UP000190102">
    <property type="component" value="Unassembled WGS sequence"/>
</dbReference>